<dbReference type="EMBL" id="JAUKUA010000002">
    <property type="protein sequence ID" value="KAK0726059.1"/>
    <property type="molecule type" value="Genomic_DNA"/>
</dbReference>
<evidence type="ECO:0000256" key="1">
    <source>
        <dbReference type="SAM" id="SignalP"/>
    </source>
</evidence>
<name>A0AA40B1T0_9PEZI</name>
<comment type="caution">
    <text evidence="2">The sequence shown here is derived from an EMBL/GenBank/DDBJ whole genome shotgun (WGS) entry which is preliminary data.</text>
</comment>
<proteinExistence type="predicted"/>
<keyword evidence="1" id="KW-0732">Signal</keyword>
<gene>
    <name evidence="2" type="ORF">B0H67DRAFT_146429</name>
</gene>
<evidence type="ECO:0000313" key="3">
    <source>
        <dbReference type="Proteomes" id="UP001172102"/>
    </source>
</evidence>
<accession>A0AA40B1T0</accession>
<evidence type="ECO:0008006" key="4">
    <source>
        <dbReference type="Google" id="ProtNLM"/>
    </source>
</evidence>
<dbReference type="Proteomes" id="UP001172102">
    <property type="component" value="Unassembled WGS sequence"/>
</dbReference>
<reference evidence="2" key="1">
    <citation type="submission" date="2023-06" db="EMBL/GenBank/DDBJ databases">
        <title>Genome-scale phylogeny and comparative genomics of the fungal order Sordariales.</title>
        <authorList>
            <consortium name="Lawrence Berkeley National Laboratory"/>
            <person name="Hensen N."/>
            <person name="Bonometti L."/>
            <person name="Westerberg I."/>
            <person name="Brannstrom I.O."/>
            <person name="Guillou S."/>
            <person name="Cros-Aarteil S."/>
            <person name="Calhoun S."/>
            <person name="Haridas S."/>
            <person name="Kuo A."/>
            <person name="Mondo S."/>
            <person name="Pangilinan J."/>
            <person name="Riley R."/>
            <person name="Labutti K."/>
            <person name="Andreopoulos B."/>
            <person name="Lipzen A."/>
            <person name="Chen C."/>
            <person name="Yanf M."/>
            <person name="Daum C."/>
            <person name="Ng V."/>
            <person name="Clum A."/>
            <person name="Steindorff A."/>
            <person name="Ohm R."/>
            <person name="Martin F."/>
            <person name="Silar P."/>
            <person name="Natvig D."/>
            <person name="Lalanne C."/>
            <person name="Gautier V."/>
            <person name="Ament-Velasquez S.L."/>
            <person name="Kruys A."/>
            <person name="Hutchinson M.I."/>
            <person name="Powell A.J."/>
            <person name="Barry K."/>
            <person name="Miller A.N."/>
            <person name="Grigoriev I.V."/>
            <person name="Debuchy R."/>
            <person name="Gladieux P."/>
            <person name="Thoren M.H."/>
            <person name="Johannesson H."/>
        </authorList>
    </citation>
    <scope>NUCLEOTIDE SEQUENCE</scope>
    <source>
        <strain evidence="2">SMH4607-1</strain>
    </source>
</reference>
<sequence>MIDRGLGEAPALSCSLLLVWAGAFEWHHESTPTDSVFCWRRSSPLSPYLVANTVLPRACPDGCAGLLNSSLFPVPFRS</sequence>
<dbReference type="AlphaFoldDB" id="A0AA40B1T0"/>
<organism evidence="2 3">
    <name type="scientific">Lasiosphaeris hirsuta</name>
    <dbReference type="NCBI Taxonomy" id="260670"/>
    <lineage>
        <taxon>Eukaryota</taxon>
        <taxon>Fungi</taxon>
        <taxon>Dikarya</taxon>
        <taxon>Ascomycota</taxon>
        <taxon>Pezizomycotina</taxon>
        <taxon>Sordariomycetes</taxon>
        <taxon>Sordariomycetidae</taxon>
        <taxon>Sordariales</taxon>
        <taxon>Lasiosphaeriaceae</taxon>
        <taxon>Lasiosphaeris</taxon>
    </lineage>
</organism>
<feature type="signal peptide" evidence="1">
    <location>
        <begin position="1"/>
        <end position="21"/>
    </location>
</feature>
<feature type="chain" id="PRO_5041392493" description="Secreted protein" evidence="1">
    <location>
        <begin position="22"/>
        <end position="78"/>
    </location>
</feature>
<keyword evidence="3" id="KW-1185">Reference proteome</keyword>
<protein>
    <recommendedName>
        <fullName evidence="4">Secreted protein</fullName>
    </recommendedName>
</protein>
<evidence type="ECO:0000313" key="2">
    <source>
        <dbReference type="EMBL" id="KAK0726059.1"/>
    </source>
</evidence>